<feature type="region of interest" description="Disordered" evidence="1">
    <location>
        <begin position="954"/>
        <end position="1018"/>
    </location>
</feature>
<protein>
    <recommendedName>
        <fullName evidence="5">Phage tail lysozyme domain-containing protein</fullName>
    </recommendedName>
</protein>
<keyword evidence="4" id="KW-1185">Reference proteome</keyword>
<feature type="region of interest" description="Disordered" evidence="1">
    <location>
        <begin position="109"/>
        <end position="200"/>
    </location>
</feature>
<evidence type="ECO:0000256" key="2">
    <source>
        <dbReference type="SAM" id="Phobius"/>
    </source>
</evidence>
<sequence length="1032" mass="106885">MLKHDNHGFLVGERLAADDITGRLDAIRNEVAALRRDIGGSNASPVARPRQVERVEAGPEHAAGSPSSEPGAVSSEARRNEVVIRIDRPAVAATPPDRQAPGRYVYRAAQAAGSEGEASAASPSRPASQAEPGPATSQPVARATARPATPSPGAGRDAGGRFVRRSEAASPGGRQRGDGSPRDDDEDGGRLSTAIDGMGRRLGDALQEVGTGTEEADPAVKAFNEVAQPLSRGFSKIMGGDSDRNQERWYRRFWRMMRRKNRDDEQEGKRQRRILKNIERKPVSDGGGSMLWRGVLLLLAPITAMLSLLGALPLAIAGALASSLKWLLTAMGMGSMARRIPVPGAGRRAGGRHAPRTAAPPPAAAAGQGGRQSRAAGAVPPGAGSSPPGSGGRIGGALRQGARRIPGIGALLGLGFMASDVAASERSDASREEKNVTTGRAVGGGLGGIGGMAGGAAAGAALGSVVPVIGTAVGGVVGAIAGGFFGGSAGEVLGEKAGQWLNRLQDTPIIQGMSDSWHYAADFTSILWGDVSDAVAEKWEQVTNRWESISSTVREGWDKAASAITERWKSVTDDMKARWQSAVELAARSWEALTSALGGVNDWIRDKTGIDIGQSASDAANWISDTAVSSAQWTADRASDAAGWISERAGQAADSVSGAASTAWDGVKDAGSWVADTTGLSSAAAWLSGAAREAGERREERRSRDERWQSARDDLVGASVHAGVDPGLVAQIASFESGFNSNAAPISSDASRNRVRQHDGRMAMSSAHGYGQFIDATWTDALNRHGAKYGIEGAGSLSPEQAAELRSNPAIQAAMLAEFTRENVEKGRRLGGSDDAANAYAFHNLGDGDASRLLSGMREGMTVREALTQGLGERGRARVEQVIANNPSLYRDGNISAAEAYAAMGEHMRAGNAYAADARQRATVMLAQGSEPAAPASPTAPGVEPTVSTAHLAPMGLAANGPPAGVTPPPAAHVPAPSMPRVAEAPTVSAPLSPPSSHDGDRRHGGQGQDVSRDVSDRRIAHIVTGAYSGMS</sequence>
<dbReference type="PANTHER" id="PTHR21525:SF9">
    <property type="entry name" value="CHANNEL_COLICIN DOMAIN-CONTAINING PROTEIN"/>
    <property type="match status" value="1"/>
</dbReference>
<keyword evidence="2" id="KW-0472">Membrane</keyword>
<dbReference type="OrthoDB" id="1491023at2"/>
<evidence type="ECO:0000256" key="1">
    <source>
        <dbReference type="SAM" id="MobiDB-lite"/>
    </source>
</evidence>
<name>A0A2A2F1D8_9GAMM</name>
<feature type="compositionally biased region" description="Low complexity" evidence="1">
    <location>
        <begin position="371"/>
        <end position="388"/>
    </location>
</feature>
<keyword evidence="2" id="KW-0812">Transmembrane</keyword>
<dbReference type="PANTHER" id="PTHR21525">
    <property type="entry name" value="MOTILE SPERM PROTEIN"/>
    <property type="match status" value="1"/>
</dbReference>
<feature type="compositionally biased region" description="Basic and acidic residues" evidence="1">
    <location>
        <begin position="50"/>
        <end position="59"/>
    </location>
</feature>
<dbReference type="Gene3D" id="1.10.530.10">
    <property type="match status" value="1"/>
</dbReference>
<dbReference type="InterPro" id="IPR023346">
    <property type="entry name" value="Lysozyme-like_dom_sf"/>
</dbReference>
<evidence type="ECO:0008006" key="5">
    <source>
        <dbReference type="Google" id="ProtNLM"/>
    </source>
</evidence>
<feature type="compositionally biased region" description="Low complexity" evidence="1">
    <location>
        <begin position="141"/>
        <end position="155"/>
    </location>
</feature>
<dbReference type="Proteomes" id="UP000217771">
    <property type="component" value="Unassembled WGS sequence"/>
</dbReference>
<proteinExistence type="predicted"/>
<keyword evidence="2" id="KW-1133">Transmembrane helix</keyword>
<dbReference type="AlphaFoldDB" id="A0A2A2F1D8"/>
<feature type="transmembrane region" description="Helical" evidence="2">
    <location>
        <begin position="295"/>
        <end position="321"/>
    </location>
</feature>
<dbReference type="RefSeq" id="WP_095619259.1">
    <property type="nucleotide sequence ID" value="NZ_NSKB01000001.1"/>
</dbReference>
<dbReference type="EMBL" id="NSKB01000001">
    <property type="protein sequence ID" value="PAU79246.1"/>
    <property type="molecule type" value="Genomic_DNA"/>
</dbReference>
<comment type="caution">
    <text evidence="3">The sequence shown here is derived from an EMBL/GenBank/DDBJ whole genome shotgun (WGS) entry which is preliminary data.</text>
</comment>
<feature type="region of interest" description="Disordered" evidence="1">
    <location>
        <begin position="40"/>
        <end position="79"/>
    </location>
</feature>
<accession>A0A2A2F1D8</accession>
<feature type="compositionally biased region" description="Low complexity" evidence="1">
    <location>
        <begin position="109"/>
        <end position="130"/>
    </location>
</feature>
<feature type="region of interest" description="Disordered" evidence="1">
    <location>
        <begin position="342"/>
        <end position="397"/>
    </location>
</feature>
<organism evidence="3 4">
    <name type="scientific">Halomonas salipaludis</name>
    <dbReference type="NCBI Taxonomy" id="2032625"/>
    <lineage>
        <taxon>Bacteria</taxon>
        <taxon>Pseudomonadati</taxon>
        <taxon>Pseudomonadota</taxon>
        <taxon>Gammaproteobacteria</taxon>
        <taxon>Oceanospirillales</taxon>
        <taxon>Halomonadaceae</taxon>
        <taxon>Halomonas</taxon>
    </lineage>
</organism>
<evidence type="ECO:0000313" key="4">
    <source>
        <dbReference type="Proteomes" id="UP000217771"/>
    </source>
</evidence>
<reference evidence="3 4" key="1">
    <citation type="submission" date="2017-08" db="EMBL/GenBank/DDBJ databases">
        <title>Halomonas alkalisoli sp. nov., isolated from saline alkaline soil.</title>
        <authorList>
            <person name="Wang D."/>
            <person name="Zhang G."/>
        </authorList>
    </citation>
    <scope>NUCLEOTIDE SEQUENCE [LARGE SCALE GENOMIC DNA]</scope>
    <source>
        <strain evidence="3 4">WRN001</strain>
    </source>
</reference>
<gene>
    <name evidence="3" type="ORF">CK498_02425</name>
</gene>
<evidence type="ECO:0000313" key="3">
    <source>
        <dbReference type="EMBL" id="PAU79246.1"/>
    </source>
</evidence>
<dbReference type="SUPFAM" id="SSF53955">
    <property type="entry name" value="Lysozyme-like"/>
    <property type="match status" value="1"/>
</dbReference>